<evidence type="ECO:0000259" key="10">
    <source>
        <dbReference type="PROSITE" id="PS51465"/>
    </source>
</evidence>
<dbReference type="PROSITE" id="PS51465">
    <property type="entry name" value="KAZAL_2"/>
    <property type="match status" value="1"/>
</dbReference>
<keyword evidence="5 8" id="KW-1133">Transmembrane helix</keyword>
<dbReference type="CDD" id="cd17336">
    <property type="entry name" value="MFS_SLCO_OATP"/>
    <property type="match status" value="1"/>
</dbReference>
<evidence type="ECO:0000256" key="8">
    <source>
        <dbReference type="SAM" id="Phobius"/>
    </source>
</evidence>
<sequence length="402" mass="42985">MFTSGFYPVAISSIQRQFGYSSTMMGILTGAYDFAAALGAVVITHYGHTAHRPRWLGFAALAFAAGTFCMTLPVWLAGPYTAVGAQSNELCDGGHSINDACAAAPPRGYFAIFLLSMAVLGTAASPIYSLGLTFLDDNVKPEANSTYLGIFFGLNAAGPALGYILGGVFLNIYVSPGHETGQDIDPDSTGWVGAWWIGFLISASICAAVTTFWFFVPRQLPNTQWIRDLRRRHAVNIQRSFWSKMNALNRNPTFAGVALGNVCDVAIVSGIGNFLPAYVETQFHLTASTASFLSGACIVTGATLGMFLGGLLPRWRRWSAKKTTRAMFISSLIMLPLTPMLFVRCDQIRLAGLSTPAASWTPANASIYQGCLPACACDSKAYHPVCDAMTGITYFSPCAAGC</sequence>
<dbReference type="SUPFAM" id="SSF103473">
    <property type="entry name" value="MFS general substrate transporter"/>
    <property type="match status" value="1"/>
</dbReference>
<dbReference type="Proteomes" id="UP000001357">
    <property type="component" value="Unassembled WGS sequence"/>
</dbReference>
<feature type="transmembrane region" description="Helical" evidence="8">
    <location>
        <begin position="55"/>
        <end position="76"/>
    </location>
</feature>
<keyword evidence="4 8" id="KW-0812">Transmembrane</keyword>
<feature type="transmembrane region" description="Helical" evidence="8">
    <location>
        <begin position="147"/>
        <end position="174"/>
    </location>
</feature>
<dbReference type="KEGG" id="mbr:MONBRDRAFT_460"/>
<keyword evidence="12" id="KW-1185">Reference proteome</keyword>
<proteinExistence type="inferred from homology"/>
<feature type="non-terminal residue" evidence="11">
    <location>
        <position position="402"/>
    </location>
</feature>
<feature type="transmembrane region" description="Helical" evidence="8">
    <location>
        <begin position="291"/>
        <end position="312"/>
    </location>
</feature>
<keyword evidence="7" id="KW-1015">Disulfide bond</keyword>
<dbReference type="InterPro" id="IPR004156">
    <property type="entry name" value="OATP"/>
</dbReference>
<feature type="transmembrane region" description="Helical" evidence="8">
    <location>
        <begin position="109"/>
        <end position="135"/>
    </location>
</feature>
<evidence type="ECO:0000256" key="7">
    <source>
        <dbReference type="ARBA" id="ARBA00023157"/>
    </source>
</evidence>
<reference evidence="11 12" key="1">
    <citation type="journal article" date="2008" name="Nature">
        <title>The genome of the choanoflagellate Monosiga brevicollis and the origin of metazoans.</title>
        <authorList>
            <consortium name="JGI Sequencing"/>
            <person name="King N."/>
            <person name="Westbrook M.J."/>
            <person name="Young S.L."/>
            <person name="Kuo A."/>
            <person name="Abedin M."/>
            <person name="Chapman J."/>
            <person name="Fairclough S."/>
            <person name="Hellsten U."/>
            <person name="Isogai Y."/>
            <person name="Letunic I."/>
            <person name="Marr M."/>
            <person name="Pincus D."/>
            <person name="Putnam N."/>
            <person name="Rokas A."/>
            <person name="Wright K.J."/>
            <person name="Zuzow R."/>
            <person name="Dirks W."/>
            <person name="Good M."/>
            <person name="Goodstein D."/>
            <person name="Lemons D."/>
            <person name="Li W."/>
            <person name="Lyons J.B."/>
            <person name="Morris A."/>
            <person name="Nichols S."/>
            <person name="Richter D.J."/>
            <person name="Salamov A."/>
            <person name="Bork P."/>
            <person name="Lim W.A."/>
            <person name="Manning G."/>
            <person name="Miller W.T."/>
            <person name="McGinnis W."/>
            <person name="Shapiro H."/>
            <person name="Tjian R."/>
            <person name="Grigoriev I.V."/>
            <person name="Rokhsar D."/>
        </authorList>
    </citation>
    <scope>NUCLEOTIDE SEQUENCE [LARGE SCALE GENOMIC DNA]</scope>
    <source>
        <strain evidence="12">MX1 / ATCC 50154</strain>
    </source>
</reference>
<dbReference type="GeneID" id="5889481"/>
<feature type="transmembrane region" description="Helical" evidence="8">
    <location>
        <begin position="20"/>
        <end position="43"/>
    </location>
</feature>
<feature type="transmembrane region" description="Helical" evidence="8">
    <location>
        <begin position="194"/>
        <end position="216"/>
    </location>
</feature>
<organism evidence="11 12">
    <name type="scientific">Monosiga brevicollis</name>
    <name type="common">Choanoflagellate</name>
    <dbReference type="NCBI Taxonomy" id="81824"/>
    <lineage>
        <taxon>Eukaryota</taxon>
        <taxon>Choanoflagellata</taxon>
        <taxon>Craspedida</taxon>
        <taxon>Salpingoecidae</taxon>
        <taxon>Monosiga</taxon>
    </lineage>
</organism>
<dbReference type="PANTHER" id="PTHR11388">
    <property type="entry name" value="ORGANIC ANION TRANSPORTER"/>
    <property type="match status" value="1"/>
</dbReference>
<dbReference type="PANTHER" id="PTHR11388:SF100">
    <property type="entry name" value="SOLUTE CARRIER ORGANIC ANION TRANSPORTER FAMILY MEMBER 4A1"/>
    <property type="match status" value="1"/>
</dbReference>
<dbReference type="InParanoid" id="A9UV41"/>
<comment type="subcellular location">
    <subcellularLocation>
        <location evidence="1">Cell membrane</location>
        <topology evidence="1">Multi-pass membrane protein</topology>
    </subcellularLocation>
</comment>
<evidence type="ECO:0000256" key="5">
    <source>
        <dbReference type="ARBA" id="ARBA00022989"/>
    </source>
</evidence>
<protein>
    <recommendedName>
        <fullName evidence="13">Solute carrier organic anion transporter family member</fullName>
    </recommendedName>
</protein>
<feature type="domain" description="Kazal-like" evidence="10">
    <location>
        <begin position="365"/>
        <end position="402"/>
    </location>
</feature>
<dbReference type="FunCoup" id="A9UV41">
    <property type="interactions" value="289"/>
</dbReference>
<comment type="similarity">
    <text evidence="2">Belongs to the organo anion transporter (TC 2.A.60) family.</text>
</comment>
<keyword evidence="3" id="KW-1003">Cell membrane</keyword>
<evidence type="ECO:0000313" key="11">
    <source>
        <dbReference type="EMBL" id="EDQ90830.1"/>
    </source>
</evidence>
<dbReference type="PROSITE" id="PS50850">
    <property type="entry name" value="MFS"/>
    <property type="match status" value="1"/>
</dbReference>
<evidence type="ECO:0000259" key="9">
    <source>
        <dbReference type="PROSITE" id="PS50850"/>
    </source>
</evidence>
<evidence type="ECO:0008006" key="13">
    <source>
        <dbReference type="Google" id="ProtNLM"/>
    </source>
</evidence>
<dbReference type="GO" id="GO:0005886">
    <property type="term" value="C:plasma membrane"/>
    <property type="evidence" value="ECO:0007669"/>
    <property type="project" value="UniProtKB-SubCell"/>
</dbReference>
<accession>A9UV41</accession>
<feature type="transmembrane region" description="Helical" evidence="8">
    <location>
        <begin position="324"/>
        <end position="343"/>
    </location>
</feature>
<name>A9UV41_MONBE</name>
<keyword evidence="6 8" id="KW-0472">Membrane</keyword>
<evidence type="ECO:0000256" key="4">
    <source>
        <dbReference type="ARBA" id="ARBA00022692"/>
    </source>
</evidence>
<dbReference type="GO" id="GO:0022857">
    <property type="term" value="F:transmembrane transporter activity"/>
    <property type="evidence" value="ECO:0007669"/>
    <property type="project" value="InterPro"/>
</dbReference>
<dbReference type="eggNOG" id="KOG3626">
    <property type="taxonomic scope" value="Eukaryota"/>
</dbReference>
<evidence type="ECO:0000256" key="2">
    <source>
        <dbReference type="ARBA" id="ARBA00009657"/>
    </source>
</evidence>
<dbReference type="InterPro" id="IPR020846">
    <property type="entry name" value="MFS_dom"/>
</dbReference>
<evidence type="ECO:0000313" key="12">
    <source>
        <dbReference type="Proteomes" id="UP000001357"/>
    </source>
</evidence>
<evidence type="ECO:0000256" key="3">
    <source>
        <dbReference type="ARBA" id="ARBA00022475"/>
    </source>
</evidence>
<evidence type="ECO:0000256" key="1">
    <source>
        <dbReference type="ARBA" id="ARBA00004651"/>
    </source>
</evidence>
<feature type="domain" description="Major facilitator superfamily (MFS) profile" evidence="9">
    <location>
        <begin position="1"/>
        <end position="402"/>
    </location>
</feature>
<dbReference type="Pfam" id="PF03137">
    <property type="entry name" value="OATP"/>
    <property type="match status" value="1"/>
</dbReference>
<dbReference type="EMBL" id="CH991546">
    <property type="protein sequence ID" value="EDQ90830.1"/>
    <property type="molecule type" value="Genomic_DNA"/>
</dbReference>
<dbReference type="InterPro" id="IPR002350">
    <property type="entry name" value="Kazal_dom"/>
</dbReference>
<dbReference type="RefSeq" id="XP_001744127.1">
    <property type="nucleotide sequence ID" value="XM_001744075.1"/>
</dbReference>
<dbReference type="AlphaFoldDB" id="A9UV41"/>
<dbReference type="Gene3D" id="1.20.1250.20">
    <property type="entry name" value="MFS general substrate transporter like domains"/>
    <property type="match status" value="2"/>
</dbReference>
<gene>
    <name evidence="11" type="ORF">MONBRDRAFT_460</name>
</gene>
<dbReference type="InterPro" id="IPR036259">
    <property type="entry name" value="MFS_trans_sf"/>
</dbReference>
<feature type="transmembrane region" description="Helical" evidence="8">
    <location>
        <begin position="254"/>
        <end position="279"/>
    </location>
</feature>
<evidence type="ECO:0000256" key="6">
    <source>
        <dbReference type="ARBA" id="ARBA00023136"/>
    </source>
</evidence>